<feature type="non-terminal residue" evidence="1">
    <location>
        <position position="1"/>
    </location>
</feature>
<reference evidence="1" key="1">
    <citation type="submission" date="2021-06" db="EMBL/GenBank/DDBJ databases">
        <authorList>
            <person name="Hodson N. C."/>
            <person name="Mongue J. A."/>
            <person name="Jaron S. K."/>
        </authorList>
    </citation>
    <scope>NUCLEOTIDE SEQUENCE</scope>
</reference>
<dbReference type="AlphaFoldDB" id="A0A8J2P8C2"/>
<accession>A0A8J2P8C2</accession>
<name>A0A8J2P8C2_9HEXA</name>
<protein>
    <submittedName>
        <fullName evidence="1">Uncharacterized protein</fullName>
    </submittedName>
</protein>
<evidence type="ECO:0000313" key="1">
    <source>
        <dbReference type="EMBL" id="CAG7729887.1"/>
    </source>
</evidence>
<gene>
    <name evidence="1" type="ORF">AFUS01_LOCUS18574</name>
</gene>
<comment type="caution">
    <text evidence="1">The sequence shown here is derived from an EMBL/GenBank/DDBJ whole genome shotgun (WGS) entry which is preliminary data.</text>
</comment>
<evidence type="ECO:0000313" key="2">
    <source>
        <dbReference type="Proteomes" id="UP000708208"/>
    </source>
</evidence>
<organism evidence="1 2">
    <name type="scientific">Allacma fusca</name>
    <dbReference type="NCBI Taxonomy" id="39272"/>
    <lineage>
        <taxon>Eukaryota</taxon>
        <taxon>Metazoa</taxon>
        <taxon>Ecdysozoa</taxon>
        <taxon>Arthropoda</taxon>
        <taxon>Hexapoda</taxon>
        <taxon>Collembola</taxon>
        <taxon>Symphypleona</taxon>
        <taxon>Sminthuridae</taxon>
        <taxon>Allacma</taxon>
    </lineage>
</organism>
<proteinExistence type="predicted"/>
<sequence length="57" mass="6629">VRLNKLNVRSIVKILHSSINLVKVQIISYINYFELDLLRAPVLELFKYLASARTLDN</sequence>
<keyword evidence="2" id="KW-1185">Reference proteome</keyword>
<dbReference type="Proteomes" id="UP000708208">
    <property type="component" value="Unassembled WGS sequence"/>
</dbReference>
<dbReference type="EMBL" id="CAJVCH010186023">
    <property type="protein sequence ID" value="CAG7729887.1"/>
    <property type="molecule type" value="Genomic_DNA"/>
</dbReference>